<organism evidence="9 10">
    <name type="scientific">Corynebacterium amycolatum</name>
    <dbReference type="NCBI Taxonomy" id="43765"/>
    <lineage>
        <taxon>Bacteria</taxon>
        <taxon>Bacillati</taxon>
        <taxon>Actinomycetota</taxon>
        <taxon>Actinomycetes</taxon>
        <taxon>Mycobacteriales</taxon>
        <taxon>Corynebacteriaceae</taxon>
        <taxon>Corynebacterium</taxon>
    </lineage>
</organism>
<dbReference type="InterPro" id="IPR017500">
    <property type="entry name" value="Phage_infect_YhgE_N"/>
</dbReference>
<evidence type="ECO:0000259" key="8">
    <source>
        <dbReference type="Pfam" id="PF12698"/>
    </source>
</evidence>
<feature type="transmembrane region" description="Helical" evidence="7">
    <location>
        <begin position="766"/>
        <end position="789"/>
    </location>
</feature>
<feature type="domain" description="ABC-2 type transporter transmembrane" evidence="8">
    <location>
        <begin position="490"/>
        <end position="699"/>
    </location>
</feature>
<dbReference type="Gene3D" id="3.40.1710.10">
    <property type="entry name" value="abc type-2 transporter like domain"/>
    <property type="match status" value="1"/>
</dbReference>
<dbReference type="PANTHER" id="PTHR43077">
    <property type="entry name" value="TRANSPORT PERMEASE YVFS-RELATED"/>
    <property type="match status" value="1"/>
</dbReference>
<keyword evidence="3 7" id="KW-1133">Transmembrane helix</keyword>
<feature type="transmembrane region" description="Helical" evidence="7">
    <location>
        <begin position="568"/>
        <end position="590"/>
    </location>
</feature>
<accession>A0AAW9SQ51</accession>
<feature type="region of interest" description="Disordered" evidence="6">
    <location>
        <begin position="858"/>
        <end position="877"/>
    </location>
</feature>
<feature type="compositionally biased region" description="Polar residues" evidence="6">
    <location>
        <begin position="859"/>
        <end position="871"/>
    </location>
</feature>
<dbReference type="AlphaFoldDB" id="A0AAW9SQ51"/>
<dbReference type="InterPro" id="IPR051328">
    <property type="entry name" value="T7SS_ABC-Transporter"/>
</dbReference>
<dbReference type="PANTHER" id="PTHR43077:SF10">
    <property type="entry name" value="TRANSPORT PERMEASE PROTEIN"/>
    <property type="match status" value="1"/>
</dbReference>
<keyword evidence="5" id="KW-0175">Coiled coil</keyword>
<dbReference type="RefSeq" id="WP_284827141.1">
    <property type="nucleotide sequence ID" value="NZ_JASOOY020000003.1"/>
</dbReference>
<dbReference type="NCBIfam" id="TIGR03062">
    <property type="entry name" value="pip_yhgE_Cterm"/>
    <property type="match status" value="1"/>
</dbReference>
<proteinExistence type="predicted"/>
<comment type="subcellular location">
    <subcellularLocation>
        <location evidence="1">Membrane</location>
        <topology evidence="1">Multi-pass membrane protein</topology>
    </subcellularLocation>
</comment>
<protein>
    <submittedName>
        <fullName evidence="9">YhgE/Pip domain-containing protein</fullName>
    </submittedName>
</protein>
<evidence type="ECO:0000256" key="7">
    <source>
        <dbReference type="SAM" id="Phobius"/>
    </source>
</evidence>
<keyword evidence="2 7" id="KW-0812">Transmembrane</keyword>
<dbReference type="Proteomes" id="UP001223646">
    <property type="component" value="Unassembled WGS sequence"/>
</dbReference>
<feature type="transmembrane region" description="Helical" evidence="7">
    <location>
        <begin position="627"/>
        <end position="645"/>
    </location>
</feature>
<gene>
    <name evidence="9" type="ORF">QP460_000930</name>
</gene>
<evidence type="ECO:0000313" key="9">
    <source>
        <dbReference type="EMBL" id="MEO3716158.1"/>
    </source>
</evidence>
<dbReference type="InterPro" id="IPR013525">
    <property type="entry name" value="ABC2_TM"/>
</dbReference>
<evidence type="ECO:0000256" key="5">
    <source>
        <dbReference type="SAM" id="Coils"/>
    </source>
</evidence>
<evidence type="ECO:0000313" key="10">
    <source>
        <dbReference type="Proteomes" id="UP001223646"/>
    </source>
</evidence>
<sequence length="877" mass="94567">MQTSWSILKRDLRRLRNSPRVWVIIIGVMITPALYSWFNIPGFWDPYEHTENIGVAIVNEDKGASSSVTGSLNIGNQVVKQLKENHELGWQFPDAEKADRDLKRGKVYAEITIPPNFSQEMVDLIQGQGHPAKLTYRANQKINAISPHITAQGASGIDGQISASFNKEIAKAVTEEVKEAGGLMQGRFDAARLNSADAFQDVADAVANSRDEVGAIQEQIGDLQPTIAQIKKTLGSVDTALDDAQDALTQVQAITGELNNEVLNFSADLNDAYLQGSTALVEGTGNANAAIGAMTGNLQGAISRSDSATAAAEDIVKQADQVIGGLNSLLDASPLNGPDKQAIQRTIDALDESNATNKELVEGLKNVSGSAQGTLDSLNATSEALAQATKDGKAASDQIREASQDALPQLSRALNQLNARVGSYAAALGAQKDTVKETSALLDATSGQLSAANQVLESFKADLDGVRDGLETARLDVLTLGTTEEREAMNMVNDLDPEGISQFLSDPAEIQTEAVFPVDHYGSGMAALFTNLSLWIGAFILIVIFRVEVDADGFKEITVGQAYMGRTLLLGIIAIFQALIVSIGDIVIGVQNVSAVAFVLTCVVVELCYLAIIYSMVAAFGHVGRGIAVVLAFIQIPGAAGLYPIEMTPDFFQALNPFLPLTYGIDALRETIGGFYSNYYLKNMLTLMVMAVIAYVVGYWLRRSLSSVNVLVNHQLEEGGLVNNEEVHLVGSGYKLSDLVFALRNREEYQTRVDERMENLRGSYTLFMRIAIGVAVVALVVLGILARNYPDQKALFFGLACLFVLLCLAYIAVREYVKQSVIHAQELSELSEEELRAYMEHQTSHPHAYSLENAGDTFEPQTKVSSASVKTSPEGEA</sequence>
<evidence type="ECO:0000256" key="1">
    <source>
        <dbReference type="ARBA" id="ARBA00004141"/>
    </source>
</evidence>
<dbReference type="Pfam" id="PF12698">
    <property type="entry name" value="ABC2_membrane_3"/>
    <property type="match status" value="2"/>
</dbReference>
<dbReference type="GO" id="GO:0140359">
    <property type="term" value="F:ABC-type transporter activity"/>
    <property type="evidence" value="ECO:0007669"/>
    <property type="project" value="InterPro"/>
</dbReference>
<reference evidence="9" key="1">
    <citation type="submission" date="2023-05" db="EMBL/GenBank/DDBJ databases">
        <authorList>
            <person name="Du J."/>
        </authorList>
    </citation>
    <scope>NUCLEOTIDE SEQUENCE</scope>
    <source>
        <strain evidence="9">UMB1064</strain>
    </source>
</reference>
<feature type="transmembrane region" description="Helical" evidence="7">
    <location>
        <begin position="525"/>
        <end position="547"/>
    </location>
</feature>
<feature type="transmembrane region" description="Helical" evidence="7">
    <location>
        <begin position="21"/>
        <end position="38"/>
    </location>
</feature>
<evidence type="ECO:0000256" key="3">
    <source>
        <dbReference type="ARBA" id="ARBA00022989"/>
    </source>
</evidence>
<name>A0AAW9SQ51_CORAY</name>
<evidence type="ECO:0000256" key="4">
    <source>
        <dbReference type="ARBA" id="ARBA00023136"/>
    </source>
</evidence>
<dbReference type="NCBIfam" id="TIGR03061">
    <property type="entry name" value="pip_yhgE_Nterm"/>
    <property type="match status" value="1"/>
</dbReference>
<dbReference type="InterPro" id="IPR017501">
    <property type="entry name" value="Phage_infect_YhgE_C"/>
</dbReference>
<feature type="transmembrane region" description="Helical" evidence="7">
    <location>
        <begin position="795"/>
        <end position="813"/>
    </location>
</feature>
<reference evidence="9" key="2">
    <citation type="submission" date="2024-05" db="EMBL/GenBank/DDBJ databases">
        <authorList>
            <person name="Wolfe A."/>
        </authorList>
    </citation>
    <scope>NUCLEOTIDE SEQUENCE</scope>
    <source>
        <strain evidence="9">UMB1064</strain>
    </source>
</reference>
<comment type="caution">
    <text evidence="9">The sequence shown here is derived from an EMBL/GenBank/DDBJ whole genome shotgun (WGS) entry which is preliminary data.</text>
</comment>
<dbReference type="EMBL" id="JASOOY020000003">
    <property type="protein sequence ID" value="MEO3716158.1"/>
    <property type="molecule type" value="Genomic_DNA"/>
</dbReference>
<evidence type="ECO:0000256" key="2">
    <source>
        <dbReference type="ARBA" id="ARBA00022692"/>
    </source>
</evidence>
<feature type="coiled-coil region" evidence="5">
    <location>
        <begin position="385"/>
        <end position="420"/>
    </location>
</feature>
<feature type="domain" description="ABC-2 type transporter transmembrane" evidence="8">
    <location>
        <begin position="23"/>
        <end position="166"/>
    </location>
</feature>
<evidence type="ECO:0000256" key="6">
    <source>
        <dbReference type="SAM" id="MobiDB-lite"/>
    </source>
</evidence>
<keyword evidence="4 7" id="KW-0472">Membrane</keyword>
<dbReference type="GO" id="GO:0016020">
    <property type="term" value="C:membrane"/>
    <property type="evidence" value="ECO:0007669"/>
    <property type="project" value="UniProtKB-SubCell"/>
</dbReference>
<feature type="transmembrane region" description="Helical" evidence="7">
    <location>
        <begin position="596"/>
        <end position="620"/>
    </location>
</feature>
<feature type="transmembrane region" description="Helical" evidence="7">
    <location>
        <begin position="684"/>
        <end position="701"/>
    </location>
</feature>